<evidence type="ECO:0000256" key="1">
    <source>
        <dbReference type="HAMAP-Rule" id="MF_03046"/>
    </source>
</evidence>
<keyword evidence="1" id="KW-0813">Transport</keyword>
<dbReference type="Proteomes" id="UP000053815">
    <property type="component" value="Unassembled WGS sequence"/>
</dbReference>
<keyword evidence="1" id="KW-0539">Nucleus</keyword>
<comment type="subcellular location">
    <subcellularLocation>
        <location evidence="1">Nucleus</location>
        <location evidence="1">Nucleoplasm</location>
    </subcellularLocation>
    <subcellularLocation>
        <location evidence="1">Cytoplasm</location>
        <location evidence="1">P-body</location>
    </subcellularLocation>
</comment>
<dbReference type="OrthoDB" id="6221744at2759"/>
<dbReference type="GO" id="GO:0006368">
    <property type="term" value="P:transcription elongation by RNA polymerase II"/>
    <property type="evidence" value="ECO:0007669"/>
    <property type="project" value="UniProtKB-UniRule"/>
</dbReference>
<comment type="subunit">
    <text evidence="1">Component of the nuclear pore complex (NPC)-associated TREX-2 complex (transcription and export complex 2), composed of at least SUS1, SAC3, THP1, SEM1, and CDC31. TREX-2 contains 2 SUS1 chains. The TREX-2 complex interacts with the nucleoporin NUP1. Component of the 1.8 MDa SAGA transcription coactivator-HAT complex. SAGA is built of 5 distinct domains with specialized functions. Within the SAGA complex, SUS1, SGF11, SGF73 and UBP8 form an additional subcomplex of SAGA called the DUB module (deubiquitination module). Interacts directly with THP1, SAC3, SGF11, and with the RNA polymerase II.</text>
</comment>
<dbReference type="GO" id="GO:0015031">
    <property type="term" value="P:protein transport"/>
    <property type="evidence" value="ECO:0007669"/>
    <property type="project" value="UniProtKB-KW"/>
</dbReference>
<dbReference type="GO" id="GO:0005643">
    <property type="term" value="C:nuclear pore"/>
    <property type="evidence" value="ECO:0007669"/>
    <property type="project" value="UniProtKB-UniRule"/>
</dbReference>
<dbReference type="GO" id="GO:0003713">
    <property type="term" value="F:transcription coactivator activity"/>
    <property type="evidence" value="ECO:0007669"/>
    <property type="project" value="UniProtKB-UniRule"/>
</dbReference>
<dbReference type="GO" id="GO:0005654">
    <property type="term" value="C:nucleoplasm"/>
    <property type="evidence" value="ECO:0007669"/>
    <property type="project" value="UniProtKB-SubCell"/>
</dbReference>
<name>A0A0C9MDC2_9FUNG</name>
<dbReference type="Pfam" id="PF10163">
    <property type="entry name" value="EnY2"/>
    <property type="match status" value="1"/>
</dbReference>
<keyword evidence="1" id="KW-0509">mRNA transport</keyword>
<keyword evidence="1" id="KW-0010">Activator</keyword>
<keyword evidence="1" id="KW-0653">Protein transport</keyword>
<dbReference type="GO" id="GO:0006325">
    <property type="term" value="P:chromatin organization"/>
    <property type="evidence" value="ECO:0007669"/>
    <property type="project" value="UniProtKB-KW"/>
</dbReference>
<dbReference type="GO" id="GO:0000932">
    <property type="term" value="C:P-body"/>
    <property type="evidence" value="ECO:0007669"/>
    <property type="project" value="UniProtKB-SubCell"/>
</dbReference>
<dbReference type="InterPro" id="IPR038212">
    <property type="entry name" value="TF_EnY2_sf"/>
</dbReference>
<accession>A0A0C9MDC2</accession>
<dbReference type="GO" id="GO:0000124">
    <property type="term" value="C:SAGA complex"/>
    <property type="evidence" value="ECO:0007669"/>
    <property type="project" value="UniProtKB-UniRule"/>
</dbReference>
<keyword evidence="1" id="KW-0804">Transcription</keyword>
<sequence length="95" mass="10874">MSEAEKMQTSVSRLFVESGEKDRLLQLLRARLSDSGWTDSLDAYSRDVIKSKNLEDVSFEDLIKEIGDHGRSTVSETIKKDLLESIKKFLDEHLD</sequence>
<keyword evidence="3" id="KW-1185">Reference proteome</keyword>
<dbReference type="GO" id="GO:0006406">
    <property type="term" value="P:mRNA export from nucleus"/>
    <property type="evidence" value="ECO:0007669"/>
    <property type="project" value="UniProtKB-UniRule"/>
</dbReference>
<protein>
    <recommendedName>
        <fullName evidence="1">Transcription and mRNA export factor SUS1</fullName>
    </recommendedName>
</protein>
<keyword evidence="1" id="KW-0805">Transcription regulation</keyword>
<organism evidence="2">
    <name type="scientific">Mucor ambiguus</name>
    <dbReference type="NCBI Taxonomy" id="91626"/>
    <lineage>
        <taxon>Eukaryota</taxon>
        <taxon>Fungi</taxon>
        <taxon>Fungi incertae sedis</taxon>
        <taxon>Mucoromycota</taxon>
        <taxon>Mucoromycotina</taxon>
        <taxon>Mucoromycetes</taxon>
        <taxon>Mucorales</taxon>
        <taxon>Mucorineae</taxon>
        <taxon>Mucoraceae</taxon>
        <taxon>Mucor</taxon>
    </lineage>
</organism>
<dbReference type="GO" id="GO:0071819">
    <property type="term" value="C:DUBm complex"/>
    <property type="evidence" value="ECO:0007669"/>
    <property type="project" value="UniProtKB-UniRule"/>
</dbReference>
<gene>
    <name evidence="1" type="primary">SUS1</name>
    <name evidence="2" type="ORF">MAM1_0087d04769</name>
</gene>
<dbReference type="PANTHER" id="PTHR12514">
    <property type="entry name" value="ENHANCER OF YELLOW 2 TRANSCRIPTION FACTOR"/>
    <property type="match status" value="1"/>
</dbReference>
<comment type="function">
    <text evidence="1">Involved in mRNA export coupled transcription activation by association with both the TREX-2 and the SAGA complexes. At the promoters, SAGA is required for recruitment of the basal transcription machinery. It influences RNA polymerase II transcriptional activity through different activities such as TBP interaction and promoter selectivity, interaction with transcription activators, and chromatin modification through histone acetylation and deubiquitination. Within the SAGA complex, participates to a subcomplex required for deubiquitination of H2B and for the maintenance of steady-state H3 methylation levels. The TREX-2 complex functions in docking export-competent ribonucleoprotein particles (mRNPs) to the nuclear entrance of the nuclear pore complex (nuclear basket). TREX-2 participates in mRNA export and accurate chromatin positioning in the nucleus by tethering genes to the nuclear periphery. May also be involved in cytoplasmic mRNA decay by interaction with components of P-bodies.</text>
</comment>
<proteinExistence type="inferred from homology"/>
<keyword evidence="1" id="KW-0811">Translocation</keyword>
<dbReference type="InterPro" id="IPR018783">
    <property type="entry name" value="TF_ENY2"/>
</dbReference>
<dbReference type="EMBL" id="DF836376">
    <property type="protein sequence ID" value="GAN05299.1"/>
    <property type="molecule type" value="Genomic_DNA"/>
</dbReference>
<reference evidence="2" key="1">
    <citation type="submission" date="2014-09" db="EMBL/GenBank/DDBJ databases">
        <title>Draft genome sequence of an oleaginous Mucoromycotina fungus Mucor ambiguus NBRC6742.</title>
        <authorList>
            <person name="Takeda I."/>
            <person name="Yamane N."/>
            <person name="Morita T."/>
            <person name="Tamano K."/>
            <person name="Machida M."/>
            <person name="Baker S."/>
            <person name="Koike H."/>
        </authorList>
    </citation>
    <scope>NUCLEOTIDE SEQUENCE</scope>
    <source>
        <strain evidence="2">NBRC 6742</strain>
    </source>
</reference>
<dbReference type="GO" id="GO:0070390">
    <property type="term" value="C:transcription export complex 2"/>
    <property type="evidence" value="ECO:0007669"/>
    <property type="project" value="UniProtKB-UniRule"/>
</dbReference>
<dbReference type="HAMAP" id="MF_03046">
    <property type="entry name" value="ENY2_Sus1"/>
    <property type="match status" value="1"/>
</dbReference>
<keyword evidence="1" id="KW-0963">Cytoplasm</keyword>
<dbReference type="Gene3D" id="1.10.246.140">
    <property type="match status" value="1"/>
</dbReference>
<evidence type="ECO:0000313" key="3">
    <source>
        <dbReference type="Proteomes" id="UP000053815"/>
    </source>
</evidence>
<comment type="similarity">
    <text evidence="1">Belongs to the ENY2 family.</text>
</comment>
<dbReference type="AlphaFoldDB" id="A0A0C9MDC2"/>
<evidence type="ECO:0000313" key="2">
    <source>
        <dbReference type="EMBL" id="GAN05299.1"/>
    </source>
</evidence>
<keyword evidence="1" id="KW-0156">Chromatin regulator</keyword>
<dbReference type="STRING" id="91626.A0A0C9MDC2"/>